<protein>
    <submittedName>
        <fullName evidence="1">Tetratricopeptide repeat protein 39B-like protein</fullName>
    </submittedName>
</protein>
<gene>
    <name evidence="1" type="ORF">B4U80_12282</name>
</gene>
<name>A0A443RWD9_9ACAR</name>
<dbReference type="PANTHER" id="PTHR31859:SF1">
    <property type="entry name" value="TETRATRICOPEPTIDE REPEAT PROTEIN 39C"/>
    <property type="match status" value="1"/>
</dbReference>
<keyword evidence="2" id="KW-1185">Reference proteome</keyword>
<evidence type="ECO:0000313" key="1">
    <source>
        <dbReference type="EMBL" id="RWS19494.1"/>
    </source>
</evidence>
<dbReference type="Pfam" id="PF10300">
    <property type="entry name" value="Iml2-TPR_39"/>
    <property type="match status" value="1"/>
</dbReference>
<dbReference type="InterPro" id="IPR019412">
    <property type="entry name" value="IML2/TPR_39"/>
</dbReference>
<comment type="caution">
    <text evidence="1">The sequence shown here is derived from an EMBL/GenBank/DDBJ whole genome shotgun (WGS) entry which is preliminary data.</text>
</comment>
<dbReference type="GO" id="GO:0005634">
    <property type="term" value="C:nucleus"/>
    <property type="evidence" value="ECO:0007669"/>
    <property type="project" value="TreeGrafter"/>
</dbReference>
<evidence type="ECO:0000313" key="2">
    <source>
        <dbReference type="Proteomes" id="UP000288716"/>
    </source>
</evidence>
<dbReference type="VEuPathDB" id="VectorBase:LDEU012546"/>
<dbReference type="EMBL" id="NCKV01025574">
    <property type="protein sequence ID" value="RWS19494.1"/>
    <property type="molecule type" value="Genomic_DNA"/>
</dbReference>
<dbReference type="GO" id="GO:0005829">
    <property type="term" value="C:cytosol"/>
    <property type="evidence" value="ECO:0007669"/>
    <property type="project" value="TreeGrafter"/>
</dbReference>
<reference evidence="1 2" key="1">
    <citation type="journal article" date="2018" name="Gigascience">
        <title>Genomes of trombidid mites reveal novel predicted allergens and laterally-transferred genes associated with secondary metabolism.</title>
        <authorList>
            <person name="Dong X."/>
            <person name="Chaisiri K."/>
            <person name="Xia D."/>
            <person name="Armstrong S.D."/>
            <person name="Fang Y."/>
            <person name="Donnelly M.J."/>
            <person name="Kadowaki T."/>
            <person name="McGarry J.W."/>
            <person name="Darby A.C."/>
            <person name="Makepeace B.L."/>
        </authorList>
    </citation>
    <scope>NUCLEOTIDE SEQUENCE [LARGE SCALE GENOMIC DNA]</scope>
    <source>
        <strain evidence="1">UoL-UT</strain>
    </source>
</reference>
<dbReference type="Gene3D" id="1.25.40.10">
    <property type="entry name" value="Tetratricopeptide repeat domain"/>
    <property type="match status" value="1"/>
</dbReference>
<dbReference type="OrthoDB" id="6421628at2759"/>
<accession>A0A443RWD9</accession>
<dbReference type="PANTHER" id="PTHR31859">
    <property type="entry name" value="TETRATRICOPEPTIDE REPEAT PROTEIN 39 FAMILY MEMBER"/>
    <property type="match status" value="1"/>
</dbReference>
<organism evidence="1 2">
    <name type="scientific">Leptotrombidium deliense</name>
    <dbReference type="NCBI Taxonomy" id="299467"/>
    <lineage>
        <taxon>Eukaryota</taxon>
        <taxon>Metazoa</taxon>
        <taxon>Ecdysozoa</taxon>
        <taxon>Arthropoda</taxon>
        <taxon>Chelicerata</taxon>
        <taxon>Arachnida</taxon>
        <taxon>Acari</taxon>
        <taxon>Acariformes</taxon>
        <taxon>Trombidiformes</taxon>
        <taxon>Prostigmata</taxon>
        <taxon>Anystina</taxon>
        <taxon>Parasitengona</taxon>
        <taxon>Trombiculoidea</taxon>
        <taxon>Trombiculidae</taxon>
        <taxon>Leptotrombidium</taxon>
    </lineage>
</organism>
<dbReference type="InterPro" id="IPR011990">
    <property type="entry name" value="TPR-like_helical_dom_sf"/>
</dbReference>
<dbReference type="AlphaFoldDB" id="A0A443RWD9"/>
<proteinExistence type="predicted"/>
<dbReference type="GO" id="GO:0005741">
    <property type="term" value="C:mitochondrial outer membrane"/>
    <property type="evidence" value="ECO:0007669"/>
    <property type="project" value="TreeGrafter"/>
</dbReference>
<sequence>MLSDKKFECEELKEQLESGVYNGLGAFNLVLSMVPKKIMRILTVAGFSGDKNIALAMIKRSTDLKSGLRCRVSVIVVEAFAMYFEQVMGIQEIDNNFMKSLLDYWGERFPKAVFVLFYLGKYELMRGNPKKAITDYTTCIGLQNEWKFVQKICRWDLVWCYSFLGDWEGAINEAKSLVECSLYSPATNEYQIAVFKMMQMEDNGNDDLRREVDELMK</sequence>
<dbReference type="Proteomes" id="UP000288716">
    <property type="component" value="Unassembled WGS sequence"/>
</dbReference>
<dbReference type="SUPFAM" id="SSF48452">
    <property type="entry name" value="TPR-like"/>
    <property type="match status" value="1"/>
</dbReference>